<dbReference type="Proteomes" id="UP001058098">
    <property type="component" value="Chromosome"/>
</dbReference>
<accession>A0ABY5R719</accession>
<proteinExistence type="predicted"/>
<sequence length="45" mass="5190">MTKSRTAGSVVRHFRDWTCPSALSYWPDEAILDGTWKRPVIKVVK</sequence>
<name>A0ABY5R719_9HYPH</name>
<gene>
    <name evidence="1" type="ORF">IHQ72_17065</name>
</gene>
<organism evidence="1 2">
    <name type="scientific">Mesorhizobium onobrychidis</name>
    <dbReference type="NCBI Taxonomy" id="2775404"/>
    <lineage>
        <taxon>Bacteria</taxon>
        <taxon>Pseudomonadati</taxon>
        <taxon>Pseudomonadota</taxon>
        <taxon>Alphaproteobacteria</taxon>
        <taxon>Hyphomicrobiales</taxon>
        <taxon>Phyllobacteriaceae</taxon>
        <taxon>Mesorhizobium</taxon>
    </lineage>
</organism>
<dbReference type="EMBL" id="CP062229">
    <property type="protein sequence ID" value="UVC18626.1"/>
    <property type="molecule type" value="Genomic_DNA"/>
</dbReference>
<evidence type="ECO:0000313" key="1">
    <source>
        <dbReference type="EMBL" id="UVC18626.1"/>
    </source>
</evidence>
<evidence type="ECO:0000313" key="2">
    <source>
        <dbReference type="Proteomes" id="UP001058098"/>
    </source>
</evidence>
<protein>
    <submittedName>
        <fullName evidence="1">Uncharacterized protein</fullName>
    </submittedName>
</protein>
<dbReference type="RefSeq" id="WP_258123518.1">
    <property type="nucleotide sequence ID" value="NZ_CP062229.1"/>
</dbReference>
<keyword evidence="2" id="KW-1185">Reference proteome</keyword>
<reference evidence="1" key="1">
    <citation type="submission" date="2020-09" db="EMBL/GenBank/DDBJ databases">
        <title>Rhizobia associated with sainfoin plants.</title>
        <authorList>
            <person name="Asharfi S."/>
            <person name="Kuzmanovic N."/>
            <person name="Bunk B."/>
            <person name="Sproeer C."/>
            <person name="Becker M."/>
            <person name="Thuenen T."/>
        </authorList>
    </citation>
    <scope>NUCLEOTIDE SEQUENCE</scope>
    <source>
        <strain evidence="1">OM4</strain>
    </source>
</reference>